<reference evidence="3" key="1">
    <citation type="submission" date="2021-02" db="EMBL/GenBank/DDBJ databases">
        <title>First Annotated Genome of the Yellow-green Alga Tribonema minus.</title>
        <authorList>
            <person name="Mahan K.M."/>
        </authorList>
    </citation>
    <scope>NUCLEOTIDE SEQUENCE</scope>
    <source>
        <strain evidence="3">UTEX B ZZ1240</strain>
    </source>
</reference>
<feature type="transmembrane region" description="Helical" evidence="1">
    <location>
        <begin position="16"/>
        <end position="34"/>
    </location>
</feature>
<organism evidence="3 4">
    <name type="scientific">Tribonema minus</name>
    <dbReference type="NCBI Taxonomy" id="303371"/>
    <lineage>
        <taxon>Eukaryota</taxon>
        <taxon>Sar</taxon>
        <taxon>Stramenopiles</taxon>
        <taxon>Ochrophyta</taxon>
        <taxon>PX clade</taxon>
        <taxon>Xanthophyceae</taxon>
        <taxon>Tribonematales</taxon>
        <taxon>Tribonemataceae</taxon>
        <taxon>Tribonema</taxon>
    </lineage>
</organism>
<comment type="caution">
    <text evidence="3">The sequence shown here is derived from an EMBL/GenBank/DDBJ whole genome shotgun (WGS) entry which is preliminary data.</text>
</comment>
<proteinExistence type="predicted"/>
<dbReference type="EMBL" id="JAFCMP010000547">
    <property type="protein sequence ID" value="KAG5175630.1"/>
    <property type="molecule type" value="Genomic_DNA"/>
</dbReference>
<sequence length="155" mass="16459">MSATGLPHINSFRRSLLRVCVGSFGATAVLLYAAPMSPLTQPRNLLGGHILSAIVGVTVRILITEQLCGAHGADCRWLGCALAVSISILIMLFTDTLHPPGGATALIAAMGSPVIDDMGYMFVLVPAASGALLMLLVCLVINNLDPYRSYPQYWF</sequence>
<dbReference type="InterPro" id="IPR058581">
    <property type="entry name" value="TM_HPP"/>
</dbReference>
<evidence type="ECO:0000256" key="1">
    <source>
        <dbReference type="SAM" id="Phobius"/>
    </source>
</evidence>
<keyword evidence="1" id="KW-1133">Transmembrane helix</keyword>
<feature type="transmembrane region" description="Helical" evidence="1">
    <location>
        <begin position="75"/>
        <end position="93"/>
    </location>
</feature>
<dbReference type="AlphaFoldDB" id="A0A836C780"/>
<gene>
    <name evidence="3" type="ORF">JKP88DRAFT_159552</name>
</gene>
<feature type="domain" description="HPP transmembrane region" evidence="2">
    <location>
        <begin position="17"/>
        <end position="151"/>
    </location>
</feature>
<evidence type="ECO:0000313" key="3">
    <source>
        <dbReference type="EMBL" id="KAG5175630.1"/>
    </source>
</evidence>
<feature type="transmembrane region" description="Helical" evidence="1">
    <location>
        <begin position="120"/>
        <end position="141"/>
    </location>
</feature>
<dbReference type="PANTHER" id="PTHR33741:SF5">
    <property type="entry name" value="TRANSMEMBRANE PROTEIN DDB_G0269096-RELATED"/>
    <property type="match status" value="1"/>
</dbReference>
<feature type="transmembrane region" description="Helical" evidence="1">
    <location>
        <begin position="46"/>
        <end position="63"/>
    </location>
</feature>
<keyword evidence="4" id="KW-1185">Reference proteome</keyword>
<accession>A0A836C780</accession>
<protein>
    <submittedName>
        <fullName evidence="3">HPP family protein</fullName>
    </submittedName>
</protein>
<dbReference type="OrthoDB" id="2016548at2759"/>
<keyword evidence="1" id="KW-0812">Transmembrane</keyword>
<dbReference type="InterPro" id="IPR007065">
    <property type="entry name" value="HPP"/>
</dbReference>
<dbReference type="PANTHER" id="PTHR33741">
    <property type="entry name" value="TRANSMEMBRANE PROTEIN DDB_G0269096-RELATED"/>
    <property type="match status" value="1"/>
</dbReference>
<keyword evidence="1" id="KW-0472">Membrane</keyword>
<evidence type="ECO:0000313" key="4">
    <source>
        <dbReference type="Proteomes" id="UP000664859"/>
    </source>
</evidence>
<evidence type="ECO:0000259" key="2">
    <source>
        <dbReference type="Pfam" id="PF04982"/>
    </source>
</evidence>
<dbReference type="Pfam" id="PF04982">
    <property type="entry name" value="TM_HPP"/>
    <property type="match status" value="1"/>
</dbReference>
<name>A0A836C780_9STRA</name>
<dbReference type="Proteomes" id="UP000664859">
    <property type="component" value="Unassembled WGS sequence"/>
</dbReference>